<comment type="caution">
    <text evidence="13">The sequence shown here is derived from an EMBL/GenBank/DDBJ whole genome shotgun (WGS) entry which is preliminary data.</text>
</comment>
<evidence type="ECO:0000256" key="6">
    <source>
        <dbReference type="ARBA" id="ARBA00022741"/>
    </source>
</evidence>
<keyword evidence="1" id="KW-0808">Transferase</keyword>
<feature type="domain" description="CRESS-DNA virus Rep endonuclease" evidence="12">
    <location>
        <begin position="8"/>
        <end position="121"/>
    </location>
</feature>
<evidence type="ECO:0000256" key="5">
    <source>
        <dbReference type="ARBA" id="ARBA00022723"/>
    </source>
</evidence>
<dbReference type="GO" id="GO:0016787">
    <property type="term" value="F:hydrolase activity"/>
    <property type="evidence" value="ECO:0007669"/>
    <property type="project" value="UniProtKB-KW"/>
</dbReference>
<dbReference type="GO" id="GO:0006260">
    <property type="term" value="P:DNA replication"/>
    <property type="evidence" value="ECO:0007669"/>
    <property type="project" value="UniProtKB-KW"/>
</dbReference>
<evidence type="ECO:0000256" key="7">
    <source>
        <dbReference type="ARBA" id="ARBA00022759"/>
    </source>
</evidence>
<dbReference type="PROSITE" id="PS52020">
    <property type="entry name" value="CRESS_DNA_REP"/>
    <property type="match status" value="1"/>
</dbReference>
<evidence type="ECO:0000256" key="3">
    <source>
        <dbReference type="ARBA" id="ARBA00022705"/>
    </source>
</evidence>
<dbReference type="InterPro" id="IPR027417">
    <property type="entry name" value="P-loop_NTPase"/>
</dbReference>
<keyword evidence="10" id="KW-0238">DNA-binding</keyword>
<proteinExistence type="predicted"/>
<evidence type="ECO:0000313" key="14">
    <source>
        <dbReference type="Proteomes" id="UP001152320"/>
    </source>
</evidence>
<sequence length="435" mass="49088">MASELGARQVRMVYLITYSQADSNVCGSREDFASKVLSAFRSSGIKVMHWVCSRENHQDGGHHYHMSVKLDQGRRWLRVKQTLEAEHNITVNFSSTHVNYYTAYKYVVKEDDNALYSPGHPDLGDCSPKSTAASRKRTGSSTSQTSTKSKKKKRLSAFDVSELVVQRNIKTRTQLLVLAKQQKQEGKTDLAEFIVNRGAKCVDEAIRVAWELQDAETKLRRENMSRLEILRSFCNKECVNDCAGEWLTIATNILERNDIPIRSFTSAVYQLLQKGRGKYRNLMITGPANCGKTFILLPLTLIYSSFCNPASTSFAWVGAETAEIIFLNDFRWSPQIMPWHDLLLLLEGQPIHLPAPKSHFAQDLILSGTTPVFATGKHPLVLIKGGQVDEVETEMMAVRWKQFSFKSQVPENEQREIPPCGACFAKFIINTAEAE</sequence>
<evidence type="ECO:0000256" key="8">
    <source>
        <dbReference type="ARBA" id="ARBA00022801"/>
    </source>
</evidence>
<name>A0A9Q1BNV2_HOLLE</name>
<evidence type="ECO:0000259" key="12">
    <source>
        <dbReference type="PROSITE" id="PS52020"/>
    </source>
</evidence>
<evidence type="ECO:0000256" key="10">
    <source>
        <dbReference type="ARBA" id="ARBA00023125"/>
    </source>
</evidence>
<keyword evidence="6" id="KW-0547">Nucleotide-binding</keyword>
<evidence type="ECO:0000256" key="4">
    <source>
        <dbReference type="ARBA" id="ARBA00022722"/>
    </source>
</evidence>
<protein>
    <recommendedName>
        <fullName evidence="12">CRESS-DNA virus Rep endonuclease domain-containing protein</fullName>
    </recommendedName>
</protein>
<dbReference type="GO" id="GO:0046872">
    <property type="term" value="F:metal ion binding"/>
    <property type="evidence" value="ECO:0007669"/>
    <property type="project" value="UniProtKB-KW"/>
</dbReference>
<keyword evidence="7" id="KW-0255">Endonuclease</keyword>
<dbReference type="InterPro" id="IPR049912">
    <property type="entry name" value="CRESS_DNA_REP"/>
</dbReference>
<organism evidence="13 14">
    <name type="scientific">Holothuria leucospilota</name>
    <name type="common">Black long sea cucumber</name>
    <name type="synonym">Mertensiothuria leucospilota</name>
    <dbReference type="NCBI Taxonomy" id="206669"/>
    <lineage>
        <taxon>Eukaryota</taxon>
        <taxon>Metazoa</taxon>
        <taxon>Echinodermata</taxon>
        <taxon>Eleutherozoa</taxon>
        <taxon>Echinozoa</taxon>
        <taxon>Holothuroidea</taxon>
        <taxon>Aspidochirotacea</taxon>
        <taxon>Aspidochirotida</taxon>
        <taxon>Holothuriidae</taxon>
        <taxon>Holothuria</taxon>
    </lineage>
</organism>
<evidence type="ECO:0000256" key="2">
    <source>
        <dbReference type="ARBA" id="ARBA00022695"/>
    </source>
</evidence>
<keyword evidence="5" id="KW-0479">Metal-binding</keyword>
<keyword evidence="9" id="KW-0190">Covalent protein-DNA linkage</keyword>
<dbReference type="GO" id="GO:0004519">
    <property type="term" value="F:endonuclease activity"/>
    <property type="evidence" value="ECO:0007669"/>
    <property type="project" value="UniProtKB-KW"/>
</dbReference>
<keyword evidence="2" id="KW-0548">Nucleotidyltransferase</keyword>
<evidence type="ECO:0000313" key="13">
    <source>
        <dbReference type="EMBL" id="KAJ8030112.1"/>
    </source>
</evidence>
<dbReference type="Proteomes" id="UP001152320">
    <property type="component" value="Chromosome 13"/>
</dbReference>
<evidence type="ECO:0000256" key="1">
    <source>
        <dbReference type="ARBA" id="ARBA00022679"/>
    </source>
</evidence>
<keyword evidence="8" id="KW-0378">Hydrolase</keyword>
<dbReference type="Gene3D" id="3.40.1310.20">
    <property type="match status" value="1"/>
</dbReference>
<dbReference type="GO" id="GO:0016779">
    <property type="term" value="F:nucleotidyltransferase activity"/>
    <property type="evidence" value="ECO:0007669"/>
    <property type="project" value="UniProtKB-KW"/>
</dbReference>
<dbReference type="GO" id="GO:0000166">
    <property type="term" value="F:nucleotide binding"/>
    <property type="evidence" value="ECO:0007669"/>
    <property type="project" value="UniProtKB-KW"/>
</dbReference>
<dbReference type="AlphaFoldDB" id="A0A9Q1BNV2"/>
<accession>A0A9Q1BNV2</accession>
<reference evidence="13" key="1">
    <citation type="submission" date="2021-10" db="EMBL/GenBank/DDBJ databases">
        <title>Tropical sea cucumber genome reveals ecological adaptation and Cuvierian tubules defense mechanism.</title>
        <authorList>
            <person name="Chen T."/>
        </authorList>
    </citation>
    <scope>NUCLEOTIDE SEQUENCE</scope>
    <source>
        <strain evidence="13">Nanhai2018</strain>
        <tissue evidence="13">Muscle</tissue>
    </source>
</reference>
<dbReference type="EMBL" id="JAIZAY010000013">
    <property type="protein sequence ID" value="KAJ8030112.1"/>
    <property type="molecule type" value="Genomic_DNA"/>
</dbReference>
<keyword evidence="3" id="KW-0235">DNA replication</keyword>
<dbReference type="GO" id="GO:0003677">
    <property type="term" value="F:DNA binding"/>
    <property type="evidence" value="ECO:0007669"/>
    <property type="project" value="UniProtKB-KW"/>
</dbReference>
<evidence type="ECO:0000256" key="11">
    <source>
        <dbReference type="SAM" id="MobiDB-lite"/>
    </source>
</evidence>
<evidence type="ECO:0000256" key="9">
    <source>
        <dbReference type="ARBA" id="ARBA00023124"/>
    </source>
</evidence>
<feature type="region of interest" description="Disordered" evidence="11">
    <location>
        <begin position="118"/>
        <end position="151"/>
    </location>
</feature>
<dbReference type="OrthoDB" id="5986179at2759"/>
<keyword evidence="14" id="KW-1185">Reference proteome</keyword>
<dbReference type="Gene3D" id="3.40.50.300">
    <property type="entry name" value="P-loop containing nucleotide triphosphate hydrolases"/>
    <property type="match status" value="1"/>
</dbReference>
<keyword evidence="4" id="KW-0540">Nuclease</keyword>
<gene>
    <name evidence="13" type="ORF">HOLleu_26411</name>
</gene>
<dbReference type="SUPFAM" id="SSF52540">
    <property type="entry name" value="P-loop containing nucleoside triphosphate hydrolases"/>
    <property type="match status" value="1"/>
</dbReference>